<dbReference type="EMBL" id="CAJOBA010052967">
    <property type="protein sequence ID" value="CAF4260269.1"/>
    <property type="molecule type" value="Genomic_DNA"/>
</dbReference>
<evidence type="ECO:0000313" key="3">
    <source>
        <dbReference type="Proteomes" id="UP000677228"/>
    </source>
</evidence>
<dbReference type="AlphaFoldDB" id="A0A8S2FH68"/>
<accession>A0A8S2FH68</accession>
<gene>
    <name evidence="1" type="ORF">OVA965_LOCUS35536</name>
    <name evidence="2" type="ORF">TMI583_LOCUS36504</name>
</gene>
<proteinExistence type="predicted"/>
<evidence type="ECO:0000313" key="2">
    <source>
        <dbReference type="EMBL" id="CAF4260269.1"/>
    </source>
</evidence>
<sequence>IELPLYAANKVPEYWAIDCGAELVRVRKNPNENIAESGS</sequence>
<evidence type="ECO:0000313" key="1">
    <source>
        <dbReference type="EMBL" id="CAF1468035.1"/>
    </source>
</evidence>
<dbReference type="Proteomes" id="UP000677228">
    <property type="component" value="Unassembled WGS sequence"/>
</dbReference>
<dbReference type="EMBL" id="CAJNOK010031092">
    <property type="protein sequence ID" value="CAF1468035.1"/>
    <property type="molecule type" value="Genomic_DNA"/>
</dbReference>
<comment type="caution">
    <text evidence="1">The sequence shown here is derived from an EMBL/GenBank/DDBJ whole genome shotgun (WGS) entry which is preliminary data.</text>
</comment>
<protein>
    <submittedName>
        <fullName evidence="1">Uncharacterized protein</fullName>
    </submittedName>
</protein>
<reference evidence="1" key="1">
    <citation type="submission" date="2021-02" db="EMBL/GenBank/DDBJ databases">
        <authorList>
            <person name="Nowell W R."/>
        </authorList>
    </citation>
    <scope>NUCLEOTIDE SEQUENCE</scope>
</reference>
<dbReference type="Proteomes" id="UP000682733">
    <property type="component" value="Unassembled WGS sequence"/>
</dbReference>
<feature type="non-terminal residue" evidence="1">
    <location>
        <position position="1"/>
    </location>
</feature>
<name>A0A8S2FH68_9BILA</name>
<organism evidence="1 3">
    <name type="scientific">Didymodactylos carnosus</name>
    <dbReference type="NCBI Taxonomy" id="1234261"/>
    <lineage>
        <taxon>Eukaryota</taxon>
        <taxon>Metazoa</taxon>
        <taxon>Spiralia</taxon>
        <taxon>Gnathifera</taxon>
        <taxon>Rotifera</taxon>
        <taxon>Eurotatoria</taxon>
        <taxon>Bdelloidea</taxon>
        <taxon>Philodinida</taxon>
        <taxon>Philodinidae</taxon>
        <taxon>Didymodactylos</taxon>
    </lineage>
</organism>